<dbReference type="GO" id="GO:0005524">
    <property type="term" value="F:ATP binding"/>
    <property type="evidence" value="ECO:0007669"/>
    <property type="project" value="UniProtKB-KW"/>
</dbReference>
<evidence type="ECO:0000256" key="3">
    <source>
        <dbReference type="ARBA" id="ARBA00022840"/>
    </source>
</evidence>
<dbReference type="InterPro" id="IPR050166">
    <property type="entry name" value="ABC_transporter_ATP-bind"/>
</dbReference>
<dbReference type="InterPro" id="IPR027417">
    <property type="entry name" value="P-loop_NTPase"/>
</dbReference>
<dbReference type="PANTHER" id="PTHR42788">
    <property type="entry name" value="TAURINE IMPORT ATP-BINDING PROTEIN-RELATED"/>
    <property type="match status" value="1"/>
</dbReference>
<dbReference type="Proteomes" id="UP001589698">
    <property type="component" value="Unassembled WGS sequence"/>
</dbReference>
<dbReference type="Gene3D" id="3.40.50.300">
    <property type="entry name" value="P-loop containing nucleotide triphosphate hydrolases"/>
    <property type="match status" value="1"/>
</dbReference>
<dbReference type="PANTHER" id="PTHR42788:SF13">
    <property type="entry name" value="ALIPHATIC SULFONATES IMPORT ATP-BINDING PROTEIN SSUB"/>
    <property type="match status" value="1"/>
</dbReference>
<dbReference type="RefSeq" id="WP_378519107.1">
    <property type="nucleotide sequence ID" value="NZ_CBCSDI010000030.1"/>
</dbReference>
<evidence type="ECO:0000259" key="4">
    <source>
        <dbReference type="PROSITE" id="PS50893"/>
    </source>
</evidence>
<dbReference type="PROSITE" id="PS50893">
    <property type="entry name" value="ABC_TRANSPORTER_2"/>
    <property type="match status" value="1"/>
</dbReference>
<evidence type="ECO:0000256" key="1">
    <source>
        <dbReference type="ARBA" id="ARBA00022448"/>
    </source>
</evidence>
<dbReference type="SUPFAM" id="SSF52540">
    <property type="entry name" value="P-loop containing nucleoside triphosphate hydrolases"/>
    <property type="match status" value="1"/>
</dbReference>
<sequence>MRRAEGAAATAARPTGHERDIVLAGVSKDFQVAGETVPALAPTDLTIASGELVTLAGPSGCGKTTLLRILAGFTEPTRGSVSVAGAPVTGPAPERGVVFQQPTLYPWLTVRRNVELGPRFQGVPAAERRRRAEHYLEMVGLTGFAEHRPYELSGGMQQRCQIARVLAGDPDIVLMDEPFGALDALTRERLQGELLQIWRETRKTVLFITHSVDEAVYLGSRVLVMSPRPGEIVLDRPARFGSEGARVPVEEIRSLPEYVELTTEVRHAIRADG</sequence>
<keyword evidence="3 5" id="KW-0067">ATP-binding</keyword>
<dbReference type="InterPro" id="IPR003439">
    <property type="entry name" value="ABC_transporter-like_ATP-bd"/>
</dbReference>
<gene>
    <name evidence="5" type="ORF">ACFFJG_12745</name>
</gene>
<dbReference type="Pfam" id="PF00005">
    <property type="entry name" value="ABC_tran"/>
    <property type="match status" value="1"/>
</dbReference>
<reference evidence="5 6" key="1">
    <citation type="submission" date="2024-09" db="EMBL/GenBank/DDBJ databases">
        <authorList>
            <person name="Sun Q."/>
            <person name="Mori K."/>
        </authorList>
    </citation>
    <scope>NUCLEOTIDE SEQUENCE [LARGE SCALE GENOMIC DNA]</scope>
    <source>
        <strain evidence="5 6">CCM 8654</strain>
    </source>
</reference>
<evidence type="ECO:0000313" key="6">
    <source>
        <dbReference type="Proteomes" id="UP001589698"/>
    </source>
</evidence>
<comment type="caution">
    <text evidence="5">The sequence shown here is derived from an EMBL/GenBank/DDBJ whole genome shotgun (WGS) entry which is preliminary data.</text>
</comment>
<protein>
    <submittedName>
        <fullName evidence="5">ABC transporter ATP-binding protein</fullName>
    </submittedName>
</protein>
<accession>A0ABV6E2Y7</accession>
<evidence type="ECO:0000313" key="5">
    <source>
        <dbReference type="EMBL" id="MFC0223353.1"/>
    </source>
</evidence>
<keyword evidence="1" id="KW-0813">Transport</keyword>
<dbReference type="InterPro" id="IPR003593">
    <property type="entry name" value="AAA+_ATPase"/>
</dbReference>
<organism evidence="5 6">
    <name type="scientific">Nocardioides zeicaulis</name>
    <dbReference type="NCBI Taxonomy" id="1776857"/>
    <lineage>
        <taxon>Bacteria</taxon>
        <taxon>Bacillati</taxon>
        <taxon>Actinomycetota</taxon>
        <taxon>Actinomycetes</taxon>
        <taxon>Propionibacteriales</taxon>
        <taxon>Nocardioidaceae</taxon>
        <taxon>Nocardioides</taxon>
    </lineage>
</organism>
<keyword evidence="6" id="KW-1185">Reference proteome</keyword>
<keyword evidence="2" id="KW-0547">Nucleotide-binding</keyword>
<proteinExistence type="predicted"/>
<dbReference type="SMART" id="SM00382">
    <property type="entry name" value="AAA"/>
    <property type="match status" value="1"/>
</dbReference>
<feature type="domain" description="ABC transporter" evidence="4">
    <location>
        <begin position="21"/>
        <end position="252"/>
    </location>
</feature>
<dbReference type="EMBL" id="JBHLXH010000001">
    <property type="protein sequence ID" value="MFC0223353.1"/>
    <property type="molecule type" value="Genomic_DNA"/>
</dbReference>
<name>A0ABV6E2Y7_9ACTN</name>
<evidence type="ECO:0000256" key="2">
    <source>
        <dbReference type="ARBA" id="ARBA00022741"/>
    </source>
</evidence>
<dbReference type="CDD" id="cd03293">
    <property type="entry name" value="ABC_NrtD_SsuB_transporters"/>
    <property type="match status" value="1"/>
</dbReference>